<dbReference type="AlphaFoldDB" id="A0A0E9VMT6"/>
<accession>A0A0E9VMT6</accession>
<organism evidence="1">
    <name type="scientific">Anguilla anguilla</name>
    <name type="common">European freshwater eel</name>
    <name type="synonym">Muraena anguilla</name>
    <dbReference type="NCBI Taxonomy" id="7936"/>
    <lineage>
        <taxon>Eukaryota</taxon>
        <taxon>Metazoa</taxon>
        <taxon>Chordata</taxon>
        <taxon>Craniata</taxon>
        <taxon>Vertebrata</taxon>
        <taxon>Euteleostomi</taxon>
        <taxon>Actinopterygii</taxon>
        <taxon>Neopterygii</taxon>
        <taxon>Teleostei</taxon>
        <taxon>Anguilliformes</taxon>
        <taxon>Anguillidae</taxon>
        <taxon>Anguilla</taxon>
    </lineage>
</organism>
<evidence type="ECO:0000313" key="1">
    <source>
        <dbReference type="EMBL" id="JAH79439.1"/>
    </source>
</evidence>
<dbReference type="EMBL" id="GBXM01029138">
    <property type="protein sequence ID" value="JAH79439.1"/>
    <property type="molecule type" value="Transcribed_RNA"/>
</dbReference>
<sequence>MFTSQPVLLSEGQQFIVSGMRDSSVVCSLHLSTPTSLFRGKDLSGFFRPITESAVKSFLSTLG</sequence>
<proteinExistence type="predicted"/>
<reference evidence="1" key="1">
    <citation type="submission" date="2014-11" db="EMBL/GenBank/DDBJ databases">
        <authorList>
            <person name="Amaro Gonzalez C."/>
        </authorList>
    </citation>
    <scope>NUCLEOTIDE SEQUENCE</scope>
</reference>
<reference evidence="1" key="2">
    <citation type="journal article" date="2015" name="Fish Shellfish Immunol.">
        <title>Early steps in the European eel (Anguilla anguilla)-Vibrio vulnificus interaction in the gills: Role of the RtxA13 toxin.</title>
        <authorList>
            <person name="Callol A."/>
            <person name="Pajuelo D."/>
            <person name="Ebbesson L."/>
            <person name="Teles M."/>
            <person name="MacKenzie S."/>
            <person name="Amaro C."/>
        </authorList>
    </citation>
    <scope>NUCLEOTIDE SEQUENCE</scope>
</reference>
<protein>
    <submittedName>
        <fullName evidence="1">Uncharacterized protein</fullName>
    </submittedName>
</protein>
<name>A0A0E9VMT6_ANGAN</name>